<evidence type="ECO:0000256" key="1">
    <source>
        <dbReference type="SAM" id="MobiDB-lite"/>
    </source>
</evidence>
<feature type="compositionally biased region" description="Acidic residues" evidence="1">
    <location>
        <begin position="930"/>
        <end position="959"/>
    </location>
</feature>
<organism evidence="2 3">
    <name type="scientific">Cryptococcus deneoformans (strain JEC21 / ATCC MYA-565)</name>
    <name type="common">Cryptococcus neoformans var. neoformans serotype D</name>
    <dbReference type="NCBI Taxonomy" id="214684"/>
    <lineage>
        <taxon>Eukaryota</taxon>
        <taxon>Fungi</taxon>
        <taxon>Dikarya</taxon>
        <taxon>Basidiomycota</taxon>
        <taxon>Agaricomycotina</taxon>
        <taxon>Tremellomycetes</taxon>
        <taxon>Tremellales</taxon>
        <taxon>Cryptococcaceae</taxon>
        <taxon>Cryptococcus</taxon>
        <taxon>Cryptococcus neoformans species complex</taxon>
    </lineage>
</organism>
<feature type="compositionally biased region" description="Basic and acidic residues" evidence="1">
    <location>
        <begin position="46"/>
        <end position="56"/>
    </location>
</feature>
<feature type="compositionally biased region" description="Polar residues" evidence="1">
    <location>
        <begin position="169"/>
        <end position="181"/>
    </location>
</feature>
<dbReference type="PaxDb" id="214684-Q5KNF5"/>
<gene>
    <name evidence="2" type="ordered locus">CNA06660</name>
</gene>
<feature type="compositionally biased region" description="Low complexity" evidence="1">
    <location>
        <begin position="272"/>
        <end position="319"/>
    </location>
</feature>
<dbReference type="VEuPathDB" id="FungiDB:CNA06660"/>
<dbReference type="RefSeq" id="XP_024512082.1">
    <property type="nucleotide sequence ID" value="XM_024656356.1"/>
</dbReference>
<sequence length="1421" mass="155199">MPADPTDNNNSDRPSPASAFFSHFHSTAQSAGLQPLYPALGPARAKPADTRRKERLPGPSQSSSTQGNKKPIFVDLTQDEDSPKEPKKSGRGKSTTEGVIDLTLSSDDDKNDAESNSSSIIIISSTMSSRQARKEAQRKREIEDDKRKGLSQASLSSLFARPRDENISRPGSGTSPIQNLTSSPFSSSSSQTLHESLKATSLTPKDTSQPATTASAIKGSKGKGKERARPRPVTVVAGPSKNSPSIFKTAADTELYRSAPATIPSPTPRKAPSLPKLSSQPPSSEFSSSPLPSDVSTPVSMTARSPTRPTTAPSCSPASASIEKAISTLTREPVKAAVVSPKLPAKNHIDEIETCPLRVNQMNESPAVSTNSAPTSSRSSRARPLPGAYALPAIDTPIHEWPTFQGTSASVKKRKKDVSEAPEMVKAFGREVSVEIPRLTKRESAKESEPPIEELGEGSSKVPSPLKKLGNSSLSLLNQAAKQRQVSKTSPTKQPLRKGKGKQKQPLTSSENITSVLDLRSLSPEPRRQSDNTSKTIIFKPENVSSAEEQRYSVPDATSDGSFTPPPKQTNSIPPSSPLTELSDSDDDVDKGGGDEERELSSSTLSESIASPLAAAKEAQLSPPSLLELNVDIEVPSTNAPKTGKKQEFQEEAKGGVKDDESGELDLDEWDNFEWTVSTSPTKGDSENMPSTSGMSSSSYLDTPATPLKRSPSKPPASALTPSRLAQLLLSPSKRPTPETPHSAQKRATPMENSPTNSAKKRKLQVDKYAKMLAETRAIEQAEKEEEKRKEEEEKRKMDELLGAAADEEEEEGQGDVAQMLQDIASRSPQKSSSTSSFQDIVQSRQKAHKERQEAARKRKEEKEQERRERKEKKKKEAAAKQAAQERKAADKHLQSIFKGIKAGDDLEEALKDIEEDEKVETEGGTYPILDEDISDTDDEVNTDDELGGTDEEDELGFDFDLDGDYDLDELAGRMRAKGMAVDDELLRDAKVKDDQGMDLAWEGFWESKKQARDKVERLPNLEIEGGDAIIQELRHSVEAEDIMSLISLLASGILLQIDSQYEMAIGQWLWKCALSASHPQLLSVATEVFFQWNNGREIGMTATLSTQVFSLLSRAGARKNILSRLGLTSDFDPIITVRRRESICVVSCRLIKTRINAAPSAVDNTTLQTIIPVLLLLFIDKSSSTAVRLHIHEAINVILTHAARIDPVSYARIAAEQIVKGAEPYGDDVRAAVLKALGQMTPLTREVHKWVGMEYISPGTLARMDQLSEPLRAPAVPHLLAPIQSLHESLRPPPGVEIDWNAKNFFVTFLYAAIADIKGLVDIHPIKMDSIKNVKELMMTHPVEDLRGLIRLCRDRISDQGDGSKKVTVKARLHQLLEITRLVLEVAIQRKRSSKPLGKGLKIGKGGQSRLSFKRKESIE</sequence>
<dbReference type="EMBL" id="AE017341">
    <property type="protein sequence ID" value="AAW41400.2"/>
    <property type="molecule type" value="Genomic_DNA"/>
</dbReference>
<feature type="region of interest" description="Disordered" evidence="1">
    <location>
        <begin position="915"/>
        <end position="959"/>
    </location>
</feature>
<feature type="compositionally biased region" description="Acidic residues" evidence="1">
    <location>
        <begin position="661"/>
        <end position="672"/>
    </location>
</feature>
<evidence type="ECO:0000313" key="2">
    <source>
        <dbReference type="EMBL" id="AAW41400.2"/>
    </source>
</evidence>
<feature type="compositionally biased region" description="Basic and acidic residues" evidence="1">
    <location>
        <begin position="645"/>
        <end position="660"/>
    </location>
</feature>
<feature type="compositionally biased region" description="Basic and acidic residues" evidence="1">
    <location>
        <begin position="777"/>
        <end position="800"/>
    </location>
</feature>
<dbReference type="InParanoid" id="Q5KNF5"/>
<feature type="region of interest" description="Disordered" evidence="1">
    <location>
        <begin position="400"/>
        <end position="893"/>
    </location>
</feature>
<evidence type="ECO:0000313" key="3">
    <source>
        <dbReference type="Proteomes" id="UP000002149"/>
    </source>
</evidence>
<feature type="compositionally biased region" description="Basic and acidic residues" evidence="1">
    <location>
        <begin position="428"/>
        <end position="449"/>
    </location>
</feature>
<protein>
    <submittedName>
        <fullName evidence="2">Uncharacterized protein</fullName>
    </submittedName>
</protein>
<dbReference type="eggNOG" id="ENOG502TH5R">
    <property type="taxonomic scope" value="Eukaryota"/>
</dbReference>
<feature type="compositionally biased region" description="Polar residues" evidence="1">
    <location>
        <begin position="505"/>
        <end position="515"/>
    </location>
</feature>
<feature type="compositionally biased region" description="Low complexity" evidence="1">
    <location>
        <begin position="14"/>
        <end position="26"/>
    </location>
</feature>
<dbReference type="Proteomes" id="UP000002149">
    <property type="component" value="Chromosome 1"/>
</dbReference>
<name>Q5KNF5_CRYD1</name>
<dbReference type="STRING" id="214684.Q5KNF5"/>
<feature type="compositionally biased region" description="Polar residues" evidence="1">
    <location>
        <begin position="191"/>
        <end position="215"/>
    </location>
</feature>
<dbReference type="HOGENOM" id="CLU_253780_0_0_1"/>
<feature type="compositionally biased region" description="Basic and acidic residues" evidence="1">
    <location>
        <begin position="851"/>
        <end position="893"/>
    </location>
</feature>
<feature type="compositionally biased region" description="Polar residues" evidence="1">
    <location>
        <begin position="569"/>
        <end position="582"/>
    </location>
</feature>
<keyword evidence="3" id="KW-1185">Reference proteome</keyword>
<reference evidence="2 3" key="1">
    <citation type="journal article" date="2005" name="Science">
        <title>The genome of the basidiomycetous yeast and human pathogen Cryptococcus neoformans.</title>
        <authorList>
            <person name="Loftus B.J."/>
            <person name="Fung E."/>
            <person name="Roncaglia P."/>
            <person name="Rowley D."/>
            <person name="Amedeo P."/>
            <person name="Bruno D."/>
            <person name="Vamathevan J."/>
            <person name="Miranda M."/>
            <person name="Anderson I.J."/>
            <person name="Fraser J.A."/>
            <person name="Allen J.E."/>
            <person name="Bosdet I.E."/>
            <person name="Brent M.R."/>
            <person name="Chiu R."/>
            <person name="Doering T.L."/>
            <person name="Donlin M.J."/>
            <person name="D'Souza C.A."/>
            <person name="Fox D.S."/>
            <person name="Grinberg V."/>
            <person name="Fu J."/>
            <person name="Fukushima M."/>
            <person name="Haas B.J."/>
            <person name="Huang J.C."/>
            <person name="Janbon G."/>
            <person name="Jones S.J."/>
            <person name="Koo H.L."/>
            <person name="Krzywinski M.I."/>
            <person name="Kwon-Chung J.K."/>
            <person name="Lengeler K.B."/>
            <person name="Maiti R."/>
            <person name="Marra M.A."/>
            <person name="Marra R.E."/>
            <person name="Mathewson C.A."/>
            <person name="Mitchell T.G."/>
            <person name="Pertea M."/>
            <person name="Riggs F.R."/>
            <person name="Salzberg S.L."/>
            <person name="Schein J.E."/>
            <person name="Shvartsbeyn A."/>
            <person name="Shin H."/>
            <person name="Shumway M."/>
            <person name="Specht C.A."/>
            <person name="Suh B.B."/>
            <person name="Tenney A."/>
            <person name="Utterback T.R."/>
            <person name="Wickes B.L."/>
            <person name="Wortman J.R."/>
            <person name="Wye N.H."/>
            <person name="Kronstad J.W."/>
            <person name="Lodge J.K."/>
            <person name="Heitman J."/>
            <person name="Davis R.W."/>
            <person name="Fraser C.M."/>
            <person name="Hyman R.W."/>
        </authorList>
    </citation>
    <scope>NUCLEOTIDE SEQUENCE [LARGE SCALE GENOMIC DNA]</scope>
    <source>
        <strain evidence="3">JEC21 / ATCC MYA-565</strain>
    </source>
</reference>
<feature type="compositionally biased region" description="Low complexity" evidence="1">
    <location>
        <begin position="463"/>
        <end position="478"/>
    </location>
</feature>
<accession>Q5KNF5</accession>
<dbReference type="KEGG" id="cne:CNA06660"/>
<feature type="region of interest" description="Disordered" evidence="1">
    <location>
        <begin position="362"/>
        <end position="385"/>
    </location>
</feature>
<feature type="compositionally biased region" description="Low complexity" evidence="1">
    <location>
        <begin position="687"/>
        <end position="699"/>
    </location>
</feature>
<feature type="compositionally biased region" description="Low complexity" evidence="1">
    <location>
        <begin position="115"/>
        <end position="129"/>
    </location>
</feature>
<feature type="compositionally biased region" description="Low complexity" evidence="1">
    <location>
        <begin position="369"/>
        <end position="384"/>
    </location>
</feature>
<feature type="region of interest" description="Disordered" evidence="1">
    <location>
        <begin position="1"/>
        <end position="319"/>
    </location>
</feature>
<dbReference type="OrthoDB" id="2575080at2759"/>
<dbReference type="GeneID" id="3253911"/>
<feature type="region of interest" description="Disordered" evidence="1">
    <location>
        <begin position="1399"/>
        <end position="1421"/>
    </location>
</feature>
<feature type="compositionally biased region" description="Polar residues" evidence="1">
    <location>
        <begin position="1"/>
        <end position="13"/>
    </location>
</feature>
<feature type="compositionally biased region" description="Polar residues" evidence="1">
    <location>
        <begin position="480"/>
        <end position="493"/>
    </location>
</feature>
<proteinExistence type="predicted"/>
<feature type="compositionally biased region" description="Low complexity" evidence="1">
    <location>
        <begin position="601"/>
        <end position="613"/>
    </location>
</feature>
<feature type="compositionally biased region" description="Basic and acidic residues" evidence="1">
    <location>
        <begin position="132"/>
        <end position="148"/>
    </location>
</feature>
<feature type="compositionally biased region" description="Low complexity" evidence="1">
    <location>
        <begin position="826"/>
        <end position="837"/>
    </location>
</feature>
<feature type="compositionally biased region" description="Polar residues" evidence="1">
    <location>
        <begin position="59"/>
        <end position="68"/>
    </location>
</feature>